<keyword evidence="1" id="KW-0812">Transmembrane</keyword>
<dbReference type="AlphaFoldDB" id="A0A8H3A203"/>
<dbReference type="EMBL" id="CAJMWS010000195">
    <property type="protein sequence ID" value="CAE6377649.1"/>
    <property type="molecule type" value="Genomic_DNA"/>
</dbReference>
<accession>A0A8H3A203</accession>
<gene>
    <name evidence="2" type="ORF">RDB_LOCUS30981</name>
</gene>
<comment type="caution">
    <text evidence="2">The sequence shown here is derived from an EMBL/GenBank/DDBJ whole genome shotgun (WGS) entry which is preliminary data.</text>
</comment>
<organism evidence="2 3">
    <name type="scientific">Rhizoctonia solani</name>
    <dbReference type="NCBI Taxonomy" id="456999"/>
    <lineage>
        <taxon>Eukaryota</taxon>
        <taxon>Fungi</taxon>
        <taxon>Dikarya</taxon>
        <taxon>Basidiomycota</taxon>
        <taxon>Agaricomycotina</taxon>
        <taxon>Agaricomycetes</taxon>
        <taxon>Cantharellales</taxon>
        <taxon>Ceratobasidiaceae</taxon>
        <taxon>Rhizoctonia</taxon>
    </lineage>
</organism>
<protein>
    <submittedName>
        <fullName evidence="2">Uncharacterized protein</fullName>
    </submittedName>
</protein>
<reference evidence="2" key="1">
    <citation type="submission" date="2021-01" db="EMBL/GenBank/DDBJ databases">
        <authorList>
            <person name="Kaushik A."/>
        </authorList>
    </citation>
    <scope>NUCLEOTIDE SEQUENCE</scope>
    <source>
        <strain evidence="2">AG1-1C</strain>
    </source>
</reference>
<evidence type="ECO:0000313" key="3">
    <source>
        <dbReference type="Proteomes" id="UP000663846"/>
    </source>
</evidence>
<feature type="transmembrane region" description="Helical" evidence="1">
    <location>
        <begin position="35"/>
        <end position="53"/>
    </location>
</feature>
<sequence>MDNPQYKHYGATSSVPLPVYYITPAPEPRRHKYRFLHAFLGAVLFLWVTHHLFHRHHWHIGRHATPGHDWDWDIHMDLKGIDHDAEGCAVWDNYDPSSHSFTTSNTTSRTHTKSDKYTFSIPISSPRYHFVSSGPIDKSTFQVVPVKSEKEQLVIEVEVVKDPEGEARVCALPSRGGSDVYGVGFYSPRDKHPYPPSSWPAFNVKVFFPITDKQQHLNAFETRLGQFEHIFPDLSAHVDFERLDLGAANARMSFEDVVAGTISISNANAEIRGKLTGSNRVVVKNANAPIDAEVTLTGPGEIVLDNANSPITSTIHLKSGDFHPRPDYHVSLHNANAPISARIASQPLNSGFFLKGDTVMGDVDVHLNAAFEGGFRLSNLFRSPTVELTNKKDPSGEGRQRHLRFEKRGSTTVGSVVWGDGEHAPGQVDLSTVGKSIGLHFD</sequence>
<evidence type="ECO:0000256" key="1">
    <source>
        <dbReference type="SAM" id="Phobius"/>
    </source>
</evidence>
<keyword evidence="1" id="KW-0472">Membrane</keyword>
<keyword evidence="1" id="KW-1133">Transmembrane helix</keyword>
<proteinExistence type="predicted"/>
<name>A0A8H3A203_9AGAM</name>
<dbReference type="Proteomes" id="UP000663846">
    <property type="component" value="Unassembled WGS sequence"/>
</dbReference>
<evidence type="ECO:0000313" key="2">
    <source>
        <dbReference type="EMBL" id="CAE6377649.1"/>
    </source>
</evidence>